<protein>
    <submittedName>
        <fullName evidence="4">Uncharacterized protein</fullName>
    </submittedName>
</protein>
<dbReference type="AlphaFoldDB" id="A0A2Z4PS85"/>
<evidence type="ECO:0000256" key="1">
    <source>
        <dbReference type="ARBA" id="ARBA00004613"/>
    </source>
</evidence>
<keyword evidence="3" id="KW-0732">Signal</keyword>
<name>A0A2Z4PS85_9GAMM</name>
<gene>
    <name evidence="4" type="ORF">A8139_10285</name>
</gene>
<comment type="subcellular location">
    <subcellularLocation>
        <location evidence="1">Secreted</location>
    </subcellularLocation>
</comment>
<evidence type="ECO:0000256" key="3">
    <source>
        <dbReference type="ARBA" id="ARBA00022729"/>
    </source>
</evidence>
<dbReference type="Gene3D" id="2.40.128.30">
    <property type="entry name" value="Avidin-like"/>
    <property type="match status" value="1"/>
</dbReference>
<dbReference type="Pfam" id="PF01382">
    <property type="entry name" value="Avidin"/>
    <property type="match status" value="1"/>
</dbReference>
<evidence type="ECO:0000313" key="5">
    <source>
        <dbReference type="Proteomes" id="UP000249898"/>
    </source>
</evidence>
<sequence>MSLILNGSWENSYGSVMVLDVAENGFISGEYVSHTGSSGTYLVIGHCQPNNPENDAGQPLVLSIYWRSVGGEEPDDGSHWVSTYCGQLDNNGQLTVINSLITTTHYQAFSPGDYIDKLIFTKQPITRDAMTRSVELIEQKKEVVANPINGMWVNKEQTIELTVFVQSKKYGVVNGWLSYEGEQISLLGFTDTFADKNILQSVSLSGYMSKTHHPISLVGRINQDASVLVLSRWLANSTTIAESYLQASSLNWELAKIHC</sequence>
<keyword evidence="2" id="KW-0964">Secreted</keyword>
<proteinExistence type="predicted"/>
<organism evidence="4 5">
    <name type="scientific">Marinomonas primoryensis</name>
    <dbReference type="NCBI Taxonomy" id="178399"/>
    <lineage>
        <taxon>Bacteria</taxon>
        <taxon>Pseudomonadati</taxon>
        <taxon>Pseudomonadota</taxon>
        <taxon>Gammaproteobacteria</taxon>
        <taxon>Oceanospirillales</taxon>
        <taxon>Oceanospirillaceae</taxon>
        <taxon>Marinomonas</taxon>
    </lineage>
</organism>
<dbReference type="InterPro" id="IPR005468">
    <property type="entry name" value="Avidin/str"/>
</dbReference>
<dbReference type="SUPFAM" id="SSF50876">
    <property type="entry name" value="Avidin/streptavidin"/>
    <property type="match status" value="1"/>
</dbReference>
<dbReference type="GO" id="GO:0009374">
    <property type="term" value="F:biotin binding"/>
    <property type="evidence" value="ECO:0007669"/>
    <property type="project" value="InterPro"/>
</dbReference>
<dbReference type="OrthoDB" id="6101021at2"/>
<dbReference type="Proteomes" id="UP000249898">
    <property type="component" value="Chromosome"/>
</dbReference>
<dbReference type="EMBL" id="CP016181">
    <property type="protein sequence ID" value="AWY00347.1"/>
    <property type="molecule type" value="Genomic_DNA"/>
</dbReference>
<dbReference type="GO" id="GO:0005576">
    <property type="term" value="C:extracellular region"/>
    <property type="evidence" value="ECO:0007669"/>
    <property type="project" value="UniProtKB-SubCell"/>
</dbReference>
<reference evidence="4 5" key="1">
    <citation type="submission" date="2016-06" db="EMBL/GenBank/DDBJ databases">
        <title>The sequenced genome of the ice-adhering bacterium Marinomonas primoryensis, from Antarctica.</title>
        <authorList>
            <person name="Graham L."/>
            <person name="Vance T.D.R."/>
            <person name="Davies P.L."/>
        </authorList>
    </citation>
    <scope>NUCLEOTIDE SEQUENCE [LARGE SCALE GENOMIC DNA]</scope>
    <source>
        <strain evidence="4 5">AceL</strain>
    </source>
</reference>
<evidence type="ECO:0000256" key="2">
    <source>
        <dbReference type="ARBA" id="ARBA00022525"/>
    </source>
</evidence>
<dbReference type="InterPro" id="IPR036896">
    <property type="entry name" value="Avidin-like_sf"/>
</dbReference>
<accession>A0A2Z4PS85</accession>
<dbReference type="RefSeq" id="WP_112137905.1">
    <property type="nucleotide sequence ID" value="NZ_CP016181.1"/>
</dbReference>
<evidence type="ECO:0000313" key="4">
    <source>
        <dbReference type="EMBL" id="AWY00347.1"/>
    </source>
</evidence>